<dbReference type="OrthoDB" id="11138at2157"/>
<dbReference type="SUPFAM" id="SSF47413">
    <property type="entry name" value="lambda repressor-like DNA-binding domains"/>
    <property type="match status" value="1"/>
</dbReference>
<feature type="compositionally biased region" description="Low complexity" evidence="1">
    <location>
        <begin position="45"/>
        <end position="60"/>
    </location>
</feature>
<evidence type="ECO:0000313" key="4">
    <source>
        <dbReference type="Proteomes" id="UP000730161"/>
    </source>
</evidence>
<feature type="region of interest" description="Disordered" evidence="1">
    <location>
        <begin position="41"/>
        <end position="67"/>
    </location>
</feature>
<name>A0A8J7W922_9EURY</name>
<dbReference type="Gene3D" id="1.10.260.40">
    <property type="entry name" value="lambda repressor-like DNA-binding domains"/>
    <property type="match status" value="1"/>
</dbReference>
<feature type="domain" description="HTH cro/C1-type" evidence="2">
    <location>
        <begin position="86"/>
        <end position="140"/>
    </location>
</feature>
<sequence>MKSEQCEACGQIIKGRSKTVRIEGSTPMKVCDRCARLGTEVQVQTGPRGTPGRMTPGGSPSAPPRRKRDVFDFIEGDIVEDYADRIREARLERGISQKELALEIKEKEHLIRKIENGDLTPEDAVRKKIEAALEIRLIDSDGIVAEGTGTEKTQTTLGDVIRVKRK</sequence>
<proteinExistence type="predicted"/>
<dbReference type="Pfam" id="PF01381">
    <property type="entry name" value="HTH_3"/>
    <property type="match status" value="1"/>
</dbReference>
<dbReference type="CDD" id="cd00093">
    <property type="entry name" value="HTH_XRE"/>
    <property type="match status" value="1"/>
</dbReference>
<dbReference type="InterPro" id="IPR001387">
    <property type="entry name" value="Cro/C1-type_HTH"/>
</dbReference>
<dbReference type="NCBIfam" id="TIGR00270">
    <property type="entry name" value="multiprotein bridging factor aMBF1"/>
    <property type="match status" value="1"/>
</dbReference>
<protein>
    <recommendedName>
        <fullName evidence="2">HTH cro/C1-type domain-containing protein</fullName>
    </recommendedName>
</protein>
<reference evidence="3" key="1">
    <citation type="submission" date="2014-12" db="EMBL/GenBank/DDBJ databases">
        <authorList>
            <person name="Huang H.-H."/>
            <person name="Chen S.-C."/>
            <person name="Lai M.-C."/>
        </authorList>
    </citation>
    <scope>NUCLEOTIDE SEQUENCE</scope>
    <source>
        <strain evidence="3">K1F9705b</strain>
    </source>
</reference>
<gene>
    <name evidence="3" type="ORF">RJ53_02225</name>
</gene>
<dbReference type="RefSeq" id="WP_211529986.1">
    <property type="nucleotide sequence ID" value="NZ_JWHL01000002.1"/>
</dbReference>
<dbReference type="EMBL" id="JWHL01000002">
    <property type="protein sequence ID" value="MBR1368377.1"/>
    <property type="molecule type" value="Genomic_DNA"/>
</dbReference>
<dbReference type="GO" id="GO:0003677">
    <property type="term" value="F:DNA binding"/>
    <property type="evidence" value="ECO:0007669"/>
    <property type="project" value="InterPro"/>
</dbReference>
<dbReference type="InterPro" id="IPR010982">
    <property type="entry name" value="Lambda_DNA-bd_dom_sf"/>
</dbReference>
<keyword evidence="4" id="KW-1185">Reference proteome</keyword>
<dbReference type="Proteomes" id="UP000730161">
    <property type="component" value="Unassembled WGS sequence"/>
</dbReference>
<dbReference type="PROSITE" id="PS50943">
    <property type="entry name" value="HTH_CROC1"/>
    <property type="match status" value="1"/>
</dbReference>
<evidence type="ECO:0000313" key="3">
    <source>
        <dbReference type="EMBL" id="MBR1368377.1"/>
    </source>
</evidence>
<evidence type="ECO:0000259" key="2">
    <source>
        <dbReference type="PROSITE" id="PS50943"/>
    </source>
</evidence>
<dbReference type="InterPro" id="IPR004451">
    <property type="entry name" value="MJ0586"/>
</dbReference>
<comment type="caution">
    <text evidence="3">The sequence shown here is derived from an EMBL/GenBank/DDBJ whole genome shotgun (WGS) entry which is preliminary data.</text>
</comment>
<dbReference type="SMART" id="SM00530">
    <property type="entry name" value="HTH_XRE"/>
    <property type="match status" value="1"/>
</dbReference>
<organism evidence="3 4">
    <name type="scientific">Methanocalculus chunghsingensis</name>
    <dbReference type="NCBI Taxonomy" id="156457"/>
    <lineage>
        <taxon>Archaea</taxon>
        <taxon>Methanobacteriati</taxon>
        <taxon>Methanobacteriota</taxon>
        <taxon>Stenosarchaea group</taxon>
        <taxon>Methanomicrobia</taxon>
        <taxon>Methanomicrobiales</taxon>
        <taxon>Methanocalculaceae</taxon>
        <taxon>Methanocalculus</taxon>
    </lineage>
</organism>
<evidence type="ECO:0000256" key="1">
    <source>
        <dbReference type="SAM" id="MobiDB-lite"/>
    </source>
</evidence>
<accession>A0A8J7W922</accession>
<dbReference type="AlphaFoldDB" id="A0A8J7W922"/>